<feature type="signal peptide" evidence="1">
    <location>
        <begin position="1"/>
        <end position="23"/>
    </location>
</feature>
<reference evidence="4" key="1">
    <citation type="journal article" date="2019" name="Int. J. Syst. Evol. Microbiol.">
        <title>The Global Catalogue of Microorganisms (GCM) 10K type strain sequencing project: providing services to taxonomists for standard genome sequencing and annotation.</title>
        <authorList>
            <consortium name="The Broad Institute Genomics Platform"/>
            <consortium name="The Broad Institute Genome Sequencing Center for Infectious Disease"/>
            <person name="Wu L."/>
            <person name="Ma J."/>
        </authorList>
    </citation>
    <scope>NUCLEOTIDE SEQUENCE [LARGE SCALE GENOMIC DNA]</scope>
    <source>
        <strain evidence="4">CECT 7698</strain>
    </source>
</reference>
<sequence length="146" mass="15514">MTPLRIATLAVCIALLMPITVQAGSLEEDVSAAYAKWDATFNETDAESLASLYTEDTLFLPASHDIIKGPSGVEEFFAGLFANGVTGHKLELIEAINDGELVVSTAKWSAEGKDDAGAPAAFSGIATHVFKKQDDGSLRLKVHTFN</sequence>
<gene>
    <name evidence="3" type="ORF">ACFOEV_07745</name>
</gene>
<comment type="caution">
    <text evidence="3">The sequence shown here is derived from an EMBL/GenBank/DDBJ whole genome shotgun (WGS) entry which is preliminary data.</text>
</comment>
<protein>
    <submittedName>
        <fullName evidence="3">YybH family protein</fullName>
    </submittedName>
</protein>
<dbReference type="Gene3D" id="3.10.450.50">
    <property type="match status" value="1"/>
</dbReference>
<dbReference type="SUPFAM" id="SSF54427">
    <property type="entry name" value="NTF2-like"/>
    <property type="match status" value="1"/>
</dbReference>
<dbReference type="InterPro" id="IPR027843">
    <property type="entry name" value="DUF4440"/>
</dbReference>
<evidence type="ECO:0000313" key="3">
    <source>
        <dbReference type="EMBL" id="MFC3283494.1"/>
    </source>
</evidence>
<dbReference type="InterPro" id="IPR032710">
    <property type="entry name" value="NTF2-like_dom_sf"/>
</dbReference>
<dbReference type="EMBL" id="JBHRUG010000017">
    <property type="protein sequence ID" value="MFC3283494.1"/>
    <property type="molecule type" value="Genomic_DNA"/>
</dbReference>
<organism evidence="3 4">
    <name type="scientific">Litchfieldella rifensis</name>
    <dbReference type="NCBI Taxonomy" id="762643"/>
    <lineage>
        <taxon>Bacteria</taxon>
        <taxon>Pseudomonadati</taxon>
        <taxon>Pseudomonadota</taxon>
        <taxon>Gammaproteobacteria</taxon>
        <taxon>Oceanospirillales</taxon>
        <taxon>Halomonadaceae</taxon>
        <taxon>Litchfieldella</taxon>
    </lineage>
</organism>
<evidence type="ECO:0000313" key="4">
    <source>
        <dbReference type="Proteomes" id="UP001595579"/>
    </source>
</evidence>
<accession>A0ABV7LLT7</accession>
<dbReference type="CDD" id="cd00531">
    <property type="entry name" value="NTF2_like"/>
    <property type="match status" value="1"/>
</dbReference>
<feature type="domain" description="DUF4440" evidence="2">
    <location>
        <begin position="31"/>
        <end position="136"/>
    </location>
</feature>
<dbReference type="RefSeq" id="WP_386772559.1">
    <property type="nucleotide sequence ID" value="NZ_JBHRUG010000017.1"/>
</dbReference>
<feature type="chain" id="PRO_5046634152" evidence="1">
    <location>
        <begin position="24"/>
        <end position="146"/>
    </location>
</feature>
<dbReference type="Pfam" id="PF14534">
    <property type="entry name" value="DUF4440"/>
    <property type="match status" value="1"/>
</dbReference>
<proteinExistence type="predicted"/>
<dbReference type="Proteomes" id="UP001595579">
    <property type="component" value="Unassembled WGS sequence"/>
</dbReference>
<keyword evidence="4" id="KW-1185">Reference proteome</keyword>
<evidence type="ECO:0000256" key="1">
    <source>
        <dbReference type="SAM" id="SignalP"/>
    </source>
</evidence>
<keyword evidence="1" id="KW-0732">Signal</keyword>
<name>A0ABV7LLT7_9GAMM</name>
<evidence type="ECO:0000259" key="2">
    <source>
        <dbReference type="Pfam" id="PF14534"/>
    </source>
</evidence>